<name>K3XB67_GLOUD</name>
<dbReference type="AlphaFoldDB" id="K3XB67"/>
<sequence>MTAVVLVPPTSSAAAVDVVPSPSSKTSNSSTIANDANSNQNVEMALAGGEERIDCAEKEVAEQSENNERQGNTGAESTNETPRASATKRAATSSEPRHKKRPRVSFDRADIVEFEPTIYTTTVTSGGIPVGMSFTERSRTRRRLDSWELERTEARVGRQNYMEEGYLDPTERETILNKTGCDEPTMVVVEAEVNRIIAHRRESNEIDFEFMYGLGEVGDSLVEEEDEEEEEDEVNNQEGDEHDDEDEEQGDNEEKEPQEGAEEGSGGAGLSSEEGEKDSGDEGTFGGSRSDVSDQARP</sequence>
<feature type="compositionally biased region" description="Low complexity" evidence="1">
    <location>
        <begin position="20"/>
        <end position="31"/>
    </location>
</feature>
<dbReference type="EnsemblProtists" id="PYU1_T014466">
    <property type="protein sequence ID" value="PYU1_T014466"/>
    <property type="gene ID" value="PYU1_G014435"/>
</dbReference>
<evidence type="ECO:0000313" key="3">
    <source>
        <dbReference type="Proteomes" id="UP000019132"/>
    </source>
</evidence>
<reference evidence="2" key="3">
    <citation type="submission" date="2015-02" db="UniProtKB">
        <authorList>
            <consortium name="EnsemblProtists"/>
        </authorList>
    </citation>
    <scope>IDENTIFICATION</scope>
    <source>
        <strain evidence="2">DAOM BR144</strain>
    </source>
</reference>
<feature type="compositionally biased region" description="Polar residues" evidence="1">
    <location>
        <begin position="69"/>
        <end position="82"/>
    </location>
</feature>
<dbReference type="STRING" id="431595.K3XB67"/>
<feature type="compositionally biased region" description="Polar residues" evidence="1">
    <location>
        <begin position="32"/>
        <end position="42"/>
    </location>
</feature>
<protein>
    <submittedName>
        <fullName evidence="2">Uncharacterized protein</fullName>
    </submittedName>
</protein>
<dbReference type="eggNOG" id="ENOG502S1JY">
    <property type="taxonomic scope" value="Eukaryota"/>
</dbReference>
<proteinExistence type="predicted"/>
<organism evidence="2 3">
    <name type="scientific">Globisporangium ultimum (strain ATCC 200006 / CBS 805.95 / DAOM BR144)</name>
    <name type="common">Pythium ultimum</name>
    <dbReference type="NCBI Taxonomy" id="431595"/>
    <lineage>
        <taxon>Eukaryota</taxon>
        <taxon>Sar</taxon>
        <taxon>Stramenopiles</taxon>
        <taxon>Oomycota</taxon>
        <taxon>Peronosporomycetes</taxon>
        <taxon>Pythiales</taxon>
        <taxon>Pythiaceae</taxon>
        <taxon>Globisporangium</taxon>
    </lineage>
</organism>
<feature type="compositionally biased region" description="Basic and acidic residues" evidence="1">
    <location>
        <begin position="49"/>
        <end position="61"/>
    </location>
</feature>
<dbReference type="InParanoid" id="K3XB67"/>
<reference evidence="3" key="2">
    <citation type="submission" date="2010-04" db="EMBL/GenBank/DDBJ databases">
        <authorList>
            <person name="Buell R."/>
            <person name="Hamilton J."/>
            <person name="Hostetler J."/>
        </authorList>
    </citation>
    <scope>NUCLEOTIDE SEQUENCE [LARGE SCALE GENOMIC DNA]</scope>
    <source>
        <strain evidence="3">DAOM:BR144</strain>
    </source>
</reference>
<evidence type="ECO:0000313" key="2">
    <source>
        <dbReference type="EnsemblProtists" id="PYU1_T014466"/>
    </source>
</evidence>
<reference evidence="3" key="1">
    <citation type="journal article" date="2010" name="Genome Biol.">
        <title>Genome sequence of the necrotrophic plant pathogen Pythium ultimum reveals original pathogenicity mechanisms and effector repertoire.</title>
        <authorList>
            <person name="Levesque C.A."/>
            <person name="Brouwer H."/>
            <person name="Cano L."/>
            <person name="Hamilton J.P."/>
            <person name="Holt C."/>
            <person name="Huitema E."/>
            <person name="Raffaele S."/>
            <person name="Robideau G.P."/>
            <person name="Thines M."/>
            <person name="Win J."/>
            <person name="Zerillo M.M."/>
            <person name="Beakes G.W."/>
            <person name="Boore J.L."/>
            <person name="Busam D."/>
            <person name="Dumas B."/>
            <person name="Ferriera S."/>
            <person name="Fuerstenberg S.I."/>
            <person name="Gachon C.M."/>
            <person name="Gaulin E."/>
            <person name="Govers F."/>
            <person name="Grenville-Briggs L."/>
            <person name="Horner N."/>
            <person name="Hostetler J."/>
            <person name="Jiang R.H."/>
            <person name="Johnson J."/>
            <person name="Krajaejun T."/>
            <person name="Lin H."/>
            <person name="Meijer H.J."/>
            <person name="Moore B."/>
            <person name="Morris P."/>
            <person name="Phuntmart V."/>
            <person name="Puiu D."/>
            <person name="Shetty J."/>
            <person name="Stajich J.E."/>
            <person name="Tripathy S."/>
            <person name="Wawra S."/>
            <person name="van West P."/>
            <person name="Whitty B.R."/>
            <person name="Coutinho P.M."/>
            <person name="Henrissat B."/>
            <person name="Martin F."/>
            <person name="Thomas P.D."/>
            <person name="Tyler B.M."/>
            <person name="De Vries R.P."/>
            <person name="Kamoun S."/>
            <person name="Yandell M."/>
            <person name="Tisserat N."/>
            <person name="Buell C.R."/>
        </authorList>
    </citation>
    <scope>NUCLEOTIDE SEQUENCE</scope>
    <source>
        <strain evidence="3">DAOM:BR144</strain>
    </source>
</reference>
<dbReference type="HOGENOM" id="CLU_082577_0_0_1"/>
<keyword evidence="3" id="KW-1185">Reference proteome</keyword>
<feature type="region of interest" description="Disordered" evidence="1">
    <location>
        <begin position="1"/>
        <end position="102"/>
    </location>
</feature>
<feature type="compositionally biased region" description="Low complexity" evidence="1">
    <location>
        <begin position="83"/>
        <end position="94"/>
    </location>
</feature>
<evidence type="ECO:0000256" key="1">
    <source>
        <dbReference type="SAM" id="MobiDB-lite"/>
    </source>
</evidence>
<dbReference type="VEuPathDB" id="FungiDB:PYU1_G014435"/>
<dbReference type="Proteomes" id="UP000019132">
    <property type="component" value="Unassembled WGS sequence"/>
</dbReference>
<accession>K3XB67</accession>
<dbReference type="EMBL" id="GL376589">
    <property type="status" value="NOT_ANNOTATED_CDS"/>
    <property type="molecule type" value="Genomic_DNA"/>
</dbReference>
<feature type="compositionally biased region" description="Acidic residues" evidence="1">
    <location>
        <begin position="221"/>
        <end position="262"/>
    </location>
</feature>
<feature type="region of interest" description="Disordered" evidence="1">
    <location>
        <begin position="221"/>
        <end position="298"/>
    </location>
</feature>